<protein>
    <recommendedName>
        <fullName evidence="2">FAM13A-like domain-containing protein</fullName>
    </recommendedName>
</protein>
<feature type="region of interest" description="Disordered" evidence="1">
    <location>
        <begin position="343"/>
        <end position="415"/>
    </location>
</feature>
<organism evidence="3">
    <name type="scientific">Lotharella globosa</name>
    <dbReference type="NCBI Taxonomy" id="91324"/>
    <lineage>
        <taxon>Eukaryota</taxon>
        <taxon>Sar</taxon>
        <taxon>Rhizaria</taxon>
        <taxon>Cercozoa</taxon>
        <taxon>Chlorarachniophyceae</taxon>
        <taxon>Lotharella</taxon>
    </lineage>
</organism>
<dbReference type="InterPro" id="IPR039102">
    <property type="entry name" value="FAM13"/>
</dbReference>
<dbReference type="AlphaFoldDB" id="A0A7S3YJL6"/>
<dbReference type="PANTHER" id="PTHR15904">
    <property type="entry name" value="FAM13"/>
    <property type="match status" value="1"/>
</dbReference>
<feature type="compositionally biased region" description="Basic and acidic residues" evidence="1">
    <location>
        <begin position="390"/>
        <end position="402"/>
    </location>
</feature>
<name>A0A7S3YJL6_9EUKA</name>
<evidence type="ECO:0000259" key="2">
    <source>
        <dbReference type="Pfam" id="PF26116"/>
    </source>
</evidence>
<evidence type="ECO:0000313" key="3">
    <source>
        <dbReference type="EMBL" id="CAE0653757.1"/>
    </source>
</evidence>
<feature type="compositionally biased region" description="Low complexity" evidence="1">
    <location>
        <begin position="296"/>
        <end position="308"/>
    </location>
</feature>
<dbReference type="PANTHER" id="PTHR15904:SF17">
    <property type="entry name" value="RHO-GAP DOMAIN-CONTAINING PROTEIN"/>
    <property type="match status" value="1"/>
</dbReference>
<feature type="domain" description="FAM13A-like" evidence="2">
    <location>
        <begin position="239"/>
        <end position="294"/>
    </location>
</feature>
<feature type="domain" description="FAM13A-like" evidence="2">
    <location>
        <begin position="167"/>
        <end position="221"/>
    </location>
</feature>
<evidence type="ECO:0000256" key="1">
    <source>
        <dbReference type="SAM" id="MobiDB-lite"/>
    </source>
</evidence>
<dbReference type="EMBL" id="HBIV01008502">
    <property type="protein sequence ID" value="CAE0653757.1"/>
    <property type="molecule type" value="Transcribed_RNA"/>
</dbReference>
<dbReference type="InterPro" id="IPR059029">
    <property type="entry name" value="FAM13A_dom"/>
</dbReference>
<gene>
    <name evidence="3" type="ORF">LGLO00237_LOCUS6406</name>
</gene>
<proteinExistence type="predicted"/>
<feature type="region of interest" description="Disordered" evidence="1">
    <location>
        <begin position="293"/>
        <end position="321"/>
    </location>
</feature>
<sequence length="415" mass="47584">METHEPGRVHKQLVDLTNRTVGLLWQDRASFQKRLDEYFPDSHPKPVSPLAAAVDEKHPNTSYRVHRLTPEERKGYLAKCRAIREQLQQTKNLPRRERVELIKNYQRLKQSIRDSSAVQIQAAWRGYQIRRPVSSARDPSHSRLVLAQETIRKQRDSGHRPQKIAEMTLSQLQEDKAFLKRLLNGLDKAFKQKNGRLPTKQEKEVYRPIYEEYRKIKDTINNHPAQNQHHAASSLSDMTLQRMKSEKRALQIHLNKFEKSFRMRNGRKIQYQRDIISVKSEYERYMQLKAALAAHSQTSNRRGQGSRSSSHHSTRMSSPDSITAITTTSTATSTPLLSLGFQSQSEMSEGGQGSIEGGTLASPLKSSQDTRAETDYVSFATSPRDEEDVWGDRRSGNLRDQLRTVAAARGEEKSQ</sequence>
<dbReference type="Pfam" id="PF26116">
    <property type="entry name" value="FAM13A"/>
    <property type="match status" value="2"/>
</dbReference>
<accession>A0A7S3YJL6</accession>
<dbReference type="PROSITE" id="PS50096">
    <property type="entry name" value="IQ"/>
    <property type="match status" value="1"/>
</dbReference>
<reference evidence="3" key="1">
    <citation type="submission" date="2021-01" db="EMBL/GenBank/DDBJ databases">
        <authorList>
            <person name="Corre E."/>
            <person name="Pelletier E."/>
            <person name="Niang G."/>
            <person name="Scheremetjew M."/>
            <person name="Finn R."/>
            <person name="Kale V."/>
            <person name="Holt S."/>
            <person name="Cochrane G."/>
            <person name="Meng A."/>
            <person name="Brown T."/>
            <person name="Cohen L."/>
        </authorList>
    </citation>
    <scope>NUCLEOTIDE SEQUENCE</scope>
    <source>
        <strain evidence="3">CCCM811</strain>
    </source>
</reference>